<evidence type="ECO:0000313" key="3">
    <source>
        <dbReference type="Proteomes" id="UP000608071"/>
    </source>
</evidence>
<dbReference type="PROSITE" id="PS51186">
    <property type="entry name" value="GNAT"/>
    <property type="match status" value="1"/>
</dbReference>
<dbReference type="EMBL" id="JACSQL010000023">
    <property type="protein sequence ID" value="MBD7971198.1"/>
    <property type="molecule type" value="Genomic_DNA"/>
</dbReference>
<protein>
    <submittedName>
        <fullName evidence="2">GNAT family N-acetyltransferase</fullName>
    </submittedName>
</protein>
<evidence type="ECO:0000259" key="1">
    <source>
        <dbReference type="PROSITE" id="PS51186"/>
    </source>
</evidence>
<dbReference type="Pfam" id="PF00583">
    <property type="entry name" value="Acetyltransf_1"/>
    <property type="match status" value="1"/>
</dbReference>
<sequence>MIQQEKFDQVFDLMKMSFPESEYREYKNQRKLLSDRRYHLLTEENKQGEVIAFLAGWEFDTFRYVENIAVSPSIRGGGIGKRLMERFMRQSTLPIILEVEEPQDDLKKRRVRFYERLGFYLGDFKYVQPPLREGVLVLPLCIMSYPEKLTESQFEFVRKVLYREVYNFNNLSTQRH</sequence>
<accession>A0ABR8T5Z9</accession>
<dbReference type="SUPFAM" id="SSF55729">
    <property type="entry name" value="Acyl-CoA N-acyltransferases (Nat)"/>
    <property type="match status" value="1"/>
</dbReference>
<comment type="caution">
    <text evidence="2">The sequence shown here is derived from an EMBL/GenBank/DDBJ whole genome shotgun (WGS) entry which is preliminary data.</text>
</comment>
<proteinExistence type="predicted"/>
<dbReference type="InterPro" id="IPR000182">
    <property type="entry name" value="GNAT_dom"/>
</dbReference>
<keyword evidence="3" id="KW-1185">Reference proteome</keyword>
<dbReference type="CDD" id="cd04301">
    <property type="entry name" value="NAT_SF"/>
    <property type="match status" value="1"/>
</dbReference>
<organism evidence="2 3">
    <name type="scientific">Paenibacillus gallinarum</name>
    <dbReference type="NCBI Taxonomy" id="2762232"/>
    <lineage>
        <taxon>Bacteria</taxon>
        <taxon>Bacillati</taxon>
        <taxon>Bacillota</taxon>
        <taxon>Bacilli</taxon>
        <taxon>Bacillales</taxon>
        <taxon>Paenibacillaceae</taxon>
        <taxon>Paenibacillus</taxon>
    </lineage>
</organism>
<name>A0ABR8T5Z9_9BACL</name>
<dbReference type="InterPro" id="IPR016181">
    <property type="entry name" value="Acyl_CoA_acyltransferase"/>
</dbReference>
<feature type="domain" description="N-acetyltransferase" evidence="1">
    <location>
        <begin position="1"/>
        <end position="141"/>
    </location>
</feature>
<dbReference type="Proteomes" id="UP000608071">
    <property type="component" value="Unassembled WGS sequence"/>
</dbReference>
<gene>
    <name evidence="2" type="ORF">H9647_24340</name>
</gene>
<evidence type="ECO:0000313" key="2">
    <source>
        <dbReference type="EMBL" id="MBD7971198.1"/>
    </source>
</evidence>
<dbReference type="Gene3D" id="3.40.630.30">
    <property type="match status" value="1"/>
</dbReference>
<reference evidence="2 3" key="1">
    <citation type="submission" date="2020-08" db="EMBL/GenBank/DDBJ databases">
        <title>A Genomic Blueprint of the Chicken Gut Microbiome.</title>
        <authorList>
            <person name="Gilroy R."/>
            <person name="Ravi A."/>
            <person name="Getino M."/>
            <person name="Pursley I."/>
            <person name="Horton D.L."/>
            <person name="Alikhan N.-F."/>
            <person name="Baker D."/>
            <person name="Gharbi K."/>
            <person name="Hall N."/>
            <person name="Watson M."/>
            <person name="Adriaenssens E.M."/>
            <person name="Foster-Nyarko E."/>
            <person name="Jarju S."/>
            <person name="Secka A."/>
            <person name="Antonio M."/>
            <person name="Oren A."/>
            <person name="Chaudhuri R."/>
            <person name="La Ragione R.M."/>
            <person name="Hildebrand F."/>
            <person name="Pallen M.J."/>
        </authorList>
    </citation>
    <scope>NUCLEOTIDE SEQUENCE [LARGE SCALE GENOMIC DNA]</scope>
    <source>
        <strain evidence="2 3">Sa2BVA9</strain>
    </source>
</reference>